<dbReference type="SUPFAM" id="SSF52172">
    <property type="entry name" value="CheY-like"/>
    <property type="match status" value="1"/>
</dbReference>
<dbReference type="PANTHER" id="PTHR43065:SF46">
    <property type="entry name" value="C4-DICARBOXYLATE TRANSPORT SENSOR PROTEIN DCTB"/>
    <property type="match status" value="1"/>
</dbReference>
<evidence type="ECO:0000256" key="4">
    <source>
        <dbReference type="ARBA" id="ARBA00022679"/>
    </source>
</evidence>
<dbReference type="Gene3D" id="3.40.50.2300">
    <property type="match status" value="1"/>
</dbReference>
<dbReference type="InterPro" id="IPR035965">
    <property type="entry name" value="PAS-like_dom_sf"/>
</dbReference>
<dbReference type="SMART" id="SM00448">
    <property type="entry name" value="REC"/>
    <property type="match status" value="1"/>
</dbReference>
<keyword evidence="7" id="KW-0067">ATP-binding</keyword>
<dbReference type="GO" id="GO:0000155">
    <property type="term" value="F:phosphorelay sensor kinase activity"/>
    <property type="evidence" value="ECO:0007669"/>
    <property type="project" value="InterPro"/>
</dbReference>
<dbReference type="GO" id="GO:0005524">
    <property type="term" value="F:ATP binding"/>
    <property type="evidence" value="ECO:0007669"/>
    <property type="project" value="UniProtKB-KW"/>
</dbReference>
<protein>
    <recommendedName>
        <fullName evidence="2">histidine kinase</fullName>
        <ecNumber evidence="2">2.7.13.3</ecNumber>
    </recommendedName>
</protein>
<gene>
    <name evidence="13" type="ORF">LPTSP1_16490</name>
</gene>
<keyword evidence="6" id="KW-0418">Kinase</keyword>
<evidence type="ECO:0000256" key="1">
    <source>
        <dbReference type="ARBA" id="ARBA00000085"/>
    </source>
</evidence>
<proteinExistence type="predicted"/>
<evidence type="ECO:0000256" key="2">
    <source>
        <dbReference type="ARBA" id="ARBA00012438"/>
    </source>
</evidence>
<sequence>MLLSNMSSSSEQPNILIVEDEWLLSFNLQKTLQNLGYKVAGVAANGLDAQSIFKETDPDLVLMDISIEGDMDGIQTAQHIQRIKDVPIVFMTAYTDDSTFMRAMDAASTYAYITKPFQNHQLKSSIEIALRQQKRLGIVKESGKEFKNVIQSISEGAVSLDGEGNIIFLNHSAEELTGWNLEEALGKPGDVVLSFIQTQIGSGEHPDNLGHNLRYIPAVLVRKDDRKIRVGFRVSPIRDEANRIVGSIVTFSELDLLSVSEKRISEMEKVIQSEKRLESIQKLAAGIAHEINNPLMGVINYGNIIRNKKDLPTDIRNYARVIIEQGERISGIIRNLILFSRSDNEEPTWCKLDDILAGVEGIISELLKSKNLEISKNIPDNLPDVFLKQNQIKEVLYYLLYFYADGVGSDLKGSTIHFNAGLEDTKTDLGTYLVLRLSGTLNGELDPENAFQPFERIQSDDSRIGMGLSVCYGIIQSNHGKLDVQKSSSGTDFHIRLPVQIK</sequence>
<dbReference type="SUPFAM" id="SSF55874">
    <property type="entry name" value="ATPase domain of HSP90 chaperone/DNA topoisomerase II/histidine kinase"/>
    <property type="match status" value="1"/>
</dbReference>
<dbReference type="CDD" id="cd00130">
    <property type="entry name" value="PAS"/>
    <property type="match status" value="1"/>
</dbReference>
<dbReference type="SMART" id="SM00388">
    <property type="entry name" value="HisKA"/>
    <property type="match status" value="1"/>
</dbReference>
<keyword evidence="14" id="KW-1185">Reference proteome</keyword>
<feature type="domain" description="Histidine kinase" evidence="10">
    <location>
        <begin position="286"/>
        <end position="501"/>
    </location>
</feature>
<dbReference type="InterPro" id="IPR001789">
    <property type="entry name" value="Sig_transdc_resp-reg_receiver"/>
</dbReference>
<name>A0A2P2D1W6_9LEPT</name>
<dbReference type="InterPro" id="IPR013767">
    <property type="entry name" value="PAS_fold"/>
</dbReference>
<dbReference type="PROSITE" id="PS50112">
    <property type="entry name" value="PAS"/>
    <property type="match status" value="1"/>
</dbReference>
<dbReference type="CDD" id="cd00082">
    <property type="entry name" value="HisKA"/>
    <property type="match status" value="1"/>
</dbReference>
<evidence type="ECO:0000256" key="5">
    <source>
        <dbReference type="ARBA" id="ARBA00022741"/>
    </source>
</evidence>
<dbReference type="SMART" id="SM00091">
    <property type="entry name" value="PAS"/>
    <property type="match status" value="1"/>
</dbReference>
<dbReference type="NCBIfam" id="TIGR00229">
    <property type="entry name" value="sensory_box"/>
    <property type="match status" value="1"/>
</dbReference>
<dbReference type="Gene3D" id="1.10.287.130">
    <property type="match status" value="1"/>
</dbReference>
<evidence type="ECO:0000313" key="13">
    <source>
        <dbReference type="EMBL" id="GBF38656.1"/>
    </source>
</evidence>
<reference evidence="13 14" key="1">
    <citation type="submission" date="2018-02" db="EMBL/GenBank/DDBJ databases">
        <title>Novel Leptospira species isolated from soil and water in Japan.</title>
        <authorList>
            <person name="Nakao R."/>
            <person name="Masuzawa T."/>
        </authorList>
    </citation>
    <scope>NUCLEOTIDE SEQUENCE [LARGE SCALE GENOMIC DNA]</scope>
    <source>
        <strain evidence="13 14">E8</strain>
    </source>
</reference>
<evidence type="ECO:0000256" key="6">
    <source>
        <dbReference type="ARBA" id="ARBA00022777"/>
    </source>
</evidence>
<dbReference type="CDD" id="cd17534">
    <property type="entry name" value="REC_DC-like"/>
    <property type="match status" value="1"/>
</dbReference>
<dbReference type="SUPFAM" id="SSF47384">
    <property type="entry name" value="Homodimeric domain of signal transducing histidine kinase"/>
    <property type="match status" value="1"/>
</dbReference>
<feature type="domain" description="PAS" evidence="12">
    <location>
        <begin position="142"/>
        <end position="199"/>
    </location>
</feature>
<dbReference type="Pfam" id="PF00072">
    <property type="entry name" value="Response_reg"/>
    <property type="match status" value="1"/>
</dbReference>
<keyword evidence="3 9" id="KW-0597">Phosphoprotein</keyword>
<dbReference type="InterPro" id="IPR036097">
    <property type="entry name" value="HisK_dim/P_sf"/>
</dbReference>
<evidence type="ECO:0000259" key="10">
    <source>
        <dbReference type="PROSITE" id="PS50109"/>
    </source>
</evidence>
<dbReference type="InterPro" id="IPR036890">
    <property type="entry name" value="HATPase_C_sf"/>
</dbReference>
<keyword evidence="5" id="KW-0547">Nucleotide-binding</keyword>
<evidence type="ECO:0000259" key="11">
    <source>
        <dbReference type="PROSITE" id="PS50110"/>
    </source>
</evidence>
<dbReference type="InterPro" id="IPR004358">
    <property type="entry name" value="Sig_transdc_His_kin-like_C"/>
</dbReference>
<keyword evidence="4" id="KW-0808">Transferase</keyword>
<dbReference type="Pfam" id="PF00512">
    <property type="entry name" value="HisKA"/>
    <property type="match status" value="1"/>
</dbReference>
<dbReference type="Proteomes" id="UP000245076">
    <property type="component" value="Unassembled WGS sequence"/>
</dbReference>
<dbReference type="InterPro" id="IPR005467">
    <property type="entry name" value="His_kinase_dom"/>
</dbReference>
<dbReference type="InterPro" id="IPR000014">
    <property type="entry name" value="PAS"/>
</dbReference>
<dbReference type="PRINTS" id="PR00344">
    <property type="entry name" value="BCTRLSENSOR"/>
</dbReference>
<dbReference type="PROSITE" id="PS50109">
    <property type="entry name" value="HIS_KIN"/>
    <property type="match status" value="1"/>
</dbReference>
<dbReference type="PANTHER" id="PTHR43065">
    <property type="entry name" value="SENSOR HISTIDINE KINASE"/>
    <property type="match status" value="1"/>
</dbReference>
<dbReference type="PROSITE" id="PS50110">
    <property type="entry name" value="RESPONSE_REGULATORY"/>
    <property type="match status" value="1"/>
</dbReference>
<evidence type="ECO:0000256" key="3">
    <source>
        <dbReference type="ARBA" id="ARBA00022553"/>
    </source>
</evidence>
<dbReference type="AlphaFoldDB" id="A0A2P2D1W6"/>
<dbReference type="GO" id="GO:0006355">
    <property type="term" value="P:regulation of DNA-templated transcription"/>
    <property type="evidence" value="ECO:0007669"/>
    <property type="project" value="InterPro"/>
</dbReference>
<organism evidence="13 14">
    <name type="scientific">Leptospira johnsonii</name>
    <dbReference type="NCBI Taxonomy" id="1917820"/>
    <lineage>
        <taxon>Bacteria</taxon>
        <taxon>Pseudomonadati</taxon>
        <taxon>Spirochaetota</taxon>
        <taxon>Spirochaetia</taxon>
        <taxon>Leptospirales</taxon>
        <taxon>Leptospiraceae</taxon>
        <taxon>Leptospira</taxon>
    </lineage>
</organism>
<dbReference type="InterPro" id="IPR003661">
    <property type="entry name" value="HisK_dim/P_dom"/>
</dbReference>
<feature type="modified residue" description="4-aspartylphosphate" evidence="9">
    <location>
        <position position="64"/>
    </location>
</feature>
<comment type="catalytic activity">
    <reaction evidence="1">
        <text>ATP + protein L-histidine = ADP + protein N-phospho-L-histidine.</text>
        <dbReference type="EC" id="2.7.13.3"/>
    </reaction>
</comment>
<evidence type="ECO:0000259" key="12">
    <source>
        <dbReference type="PROSITE" id="PS50112"/>
    </source>
</evidence>
<dbReference type="Gene3D" id="3.30.565.10">
    <property type="entry name" value="Histidine kinase-like ATPase, C-terminal domain"/>
    <property type="match status" value="1"/>
</dbReference>
<feature type="domain" description="Response regulatory" evidence="11">
    <location>
        <begin position="14"/>
        <end position="130"/>
    </location>
</feature>
<accession>A0A2P2D1W6</accession>
<dbReference type="EC" id="2.7.13.3" evidence="2"/>
<evidence type="ECO:0000256" key="7">
    <source>
        <dbReference type="ARBA" id="ARBA00022840"/>
    </source>
</evidence>
<dbReference type="SUPFAM" id="SSF55785">
    <property type="entry name" value="PYP-like sensor domain (PAS domain)"/>
    <property type="match status" value="1"/>
</dbReference>
<evidence type="ECO:0000256" key="9">
    <source>
        <dbReference type="PROSITE-ProRule" id="PRU00169"/>
    </source>
</evidence>
<evidence type="ECO:0000313" key="14">
    <source>
        <dbReference type="Proteomes" id="UP000245076"/>
    </source>
</evidence>
<dbReference type="EMBL" id="BFAY01000008">
    <property type="protein sequence ID" value="GBF38656.1"/>
    <property type="molecule type" value="Genomic_DNA"/>
</dbReference>
<dbReference type="InterPro" id="IPR011006">
    <property type="entry name" value="CheY-like_superfamily"/>
</dbReference>
<keyword evidence="8" id="KW-0902">Two-component regulatory system</keyword>
<dbReference type="Pfam" id="PF00989">
    <property type="entry name" value="PAS"/>
    <property type="match status" value="1"/>
</dbReference>
<evidence type="ECO:0000256" key="8">
    <source>
        <dbReference type="ARBA" id="ARBA00023012"/>
    </source>
</evidence>
<dbReference type="Gene3D" id="3.30.450.20">
    <property type="entry name" value="PAS domain"/>
    <property type="match status" value="1"/>
</dbReference>
<comment type="caution">
    <text evidence="13">The sequence shown here is derived from an EMBL/GenBank/DDBJ whole genome shotgun (WGS) entry which is preliminary data.</text>
</comment>